<evidence type="ECO:0000313" key="3">
    <source>
        <dbReference type="Proteomes" id="UP000433101"/>
    </source>
</evidence>
<organism evidence="2 3">
    <name type="scientific">Stappia sediminis</name>
    <dbReference type="NCBI Taxonomy" id="2692190"/>
    <lineage>
        <taxon>Bacteria</taxon>
        <taxon>Pseudomonadati</taxon>
        <taxon>Pseudomonadota</taxon>
        <taxon>Alphaproteobacteria</taxon>
        <taxon>Hyphomicrobiales</taxon>
        <taxon>Stappiaceae</taxon>
        <taxon>Stappia</taxon>
    </lineage>
</organism>
<keyword evidence="3" id="KW-1185">Reference proteome</keyword>
<accession>A0A7X3LR70</accession>
<name>A0A7X3LR70_9HYPH</name>
<keyword evidence="1" id="KW-0732">Signal</keyword>
<sequence>MKATALAFAAVVALPAAASEFVNTGYFGNVAIKGYDPVAYFTESKAIKGSKEFSYDWLGATWQFSSAENRDLFKSAPVKYAPQYGGHCADGVSFGTITTNIDPQAWRIIEGKLYLNYDPGAAAGLEEHPEKVTESQKHWPMVQKVLAKEKQAGVWK</sequence>
<protein>
    <recommendedName>
        <fullName evidence="4">YHS domain-containing protein</fullName>
    </recommendedName>
</protein>
<evidence type="ECO:0000313" key="2">
    <source>
        <dbReference type="EMBL" id="MXN63597.1"/>
    </source>
</evidence>
<dbReference type="NCBIfam" id="NF041384">
    <property type="entry name" value="YHS_seleno_dom"/>
    <property type="match status" value="1"/>
</dbReference>
<dbReference type="AlphaFoldDB" id="A0A7X3LR70"/>
<proteinExistence type="predicted"/>
<gene>
    <name evidence="2" type="ORF">GR183_01665</name>
</gene>
<dbReference type="EMBL" id="WUMV01000001">
    <property type="protein sequence ID" value="MXN63597.1"/>
    <property type="molecule type" value="Genomic_DNA"/>
</dbReference>
<comment type="caution">
    <text evidence="2">The sequence shown here is derived from an EMBL/GenBank/DDBJ whole genome shotgun (WGS) entry which is preliminary data.</text>
</comment>
<dbReference type="Proteomes" id="UP000433101">
    <property type="component" value="Unassembled WGS sequence"/>
</dbReference>
<evidence type="ECO:0000256" key="1">
    <source>
        <dbReference type="SAM" id="SignalP"/>
    </source>
</evidence>
<feature type="signal peptide" evidence="1">
    <location>
        <begin position="1"/>
        <end position="18"/>
    </location>
</feature>
<reference evidence="2 3" key="1">
    <citation type="submission" date="2019-12" db="EMBL/GenBank/DDBJ databases">
        <authorList>
            <person name="Li M."/>
        </authorList>
    </citation>
    <scope>NUCLEOTIDE SEQUENCE [LARGE SCALE GENOMIC DNA]</scope>
    <source>
        <strain evidence="2 3">GBMRC 2046</strain>
    </source>
</reference>
<feature type="chain" id="PRO_5031078039" description="YHS domain-containing protein" evidence="1">
    <location>
        <begin position="19"/>
        <end position="156"/>
    </location>
</feature>
<evidence type="ECO:0008006" key="4">
    <source>
        <dbReference type="Google" id="ProtNLM"/>
    </source>
</evidence>